<dbReference type="PANTHER" id="PTHR32154:SF20">
    <property type="entry name" value="2-OXOGLUTARATE OXIDOREDUCTASE SUBUNIT KORA"/>
    <property type="match status" value="1"/>
</dbReference>
<protein>
    <submittedName>
        <fullName evidence="4">2-oxoacid:acceptor oxidoreductase subunit alpha</fullName>
    </submittedName>
</protein>
<dbReference type="SUPFAM" id="SSF52922">
    <property type="entry name" value="TK C-terminal domain-like"/>
    <property type="match status" value="1"/>
</dbReference>
<dbReference type="PANTHER" id="PTHR32154">
    <property type="entry name" value="PYRUVATE-FLAVODOXIN OXIDOREDUCTASE-RELATED"/>
    <property type="match status" value="1"/>
</dbReference>
<reference evidence="4" key="1">
    <citation type="journal article" date="2020" name="mSystems">
        <title>Genome- and Community-Level Interaction Insights into Carbon Utilization and Element Cycling Functions of Hydrothermarchaeota in Hydrothermal Sediment.</title>
        <authorList>
            <person name="Zhou Z."/>
            <person name="Liu Y."/>
            <person name="Xu W."/>
            <person name="Pan J."/>
            <person name="Luo Z.H."/>
            <person name="Li M."/>
        </authorList>
    </citation>
    <scope>NUCLEOTIDE SEQUENCE [LARGE SCALE GENOMIC DNA]</scope>
    <source>
        <strain evidence="4">SpSt-1181</strain>
    </source>
</reference>
<sequence>MVHYRGDLSIVFGGAAGQGVQTIADALVSLLRTSGYHVSACTEFMSRIRGGSNSTEVRIASCRRNAFVRRIDLLFALNAEVLEHLAERITPETTVFAEKEGRGDIEALRVIDTPLAEFAREAGSPVYANTVAVGVVLGILGIRLEGFRDFLSGQFADKGDDVVERNHKAADLGFRFGREAAERESLSVTLPAPEEKLGALLLNGTQALGIGAVSAGCSFISSYPMSPGTGLLTFLAAHGPRFSIVVDQAEDEIAAINAGLGASYAGARALVTTSGGGFALMGEGISLAGIAEQPVVVHIGQRPGPATGMPTRTEQGDLNLVLYAGHGDFARAVYAPGTLEEAILVMQRAFETADRYQVPVFVLTDQFFLDSVMTMPKESVPDLSLDRCIVRSDAGYQRYRFTADGVSPRSVPGHGDGVVKVDSHEHDESGHLTENFSIRERMVSKRLQRLEEMKQQAIRPSWYGNPSASTVVVSWGSNRGVVEEALDLLQHDDNIASLHFSQLYPLHADAQTLLEGRHVVVVENNATGQFADFLHREYGIVAARRVLKAIGEPFAVEDIMNVLQTSGGEA</sequence>
<dbReference type="InterPro" id="IPR022367">
    <property type="entry name" value="2-oxoacid/accept_OxRdtase_asu"/>
</dbReference>
<dbReference type="CDD" id="cd07034">
    <property type="entry name" value="TPP_PYR_PFOR_IOR-alpha_like"/>
    <property type="match status" value="1"/>
</dbReference>
<dbReference type="Proteomes" id="UP000886335">
    <property type="component" value="Unassembled WGS sequence"/>
</dbReference>
<evidence type="ECO:0000256" key="1">
    <source>
        <dbReference type="ARBA" id="ARBA00023002"/>
    </source>
</evidence>
<evidence type="ECO:0000313" key="4">
    <source>
        <dbReference type="EMBL" id="HED31660.1"/>
    </source>
</evidence>
<dbReference type="InterPro" id="IPR029061">
    <property type="entry name" value="THDP-binding"/>
</dbReference>
<evidence type="ECO:0000259" key="2">
    <source>
        <dbReference type="Pfam" id="PF01558"/>
    </source>
</evidence>
<dbReference type="InterPro" id="IPR002869">
    <property type="entry name" value="Pyrv_flavodox_OxRed_cen"/>
</dbReference>
<dbReference type="InterPro" id="IPR002880">
    <property type="entry name" value="Pyrv_Fd/Flavodoxin_OxRdtase_N"/>
</dbReference>
<dbReference type="Gene3D" id="3.40.50.970">
    <property type="match status" value="1"/>
</dbReference>
<dbReference type="GO" id="GO:0016903">
    <property type="term" value="F:oxidoreductase activity, acting on the aldehyde or oxo group of donors"/>
    <property type="evidence" value="ECO:0007669"/>
    <property type="project" value="InterPro"/>
</dbReference>
<comment type="caution">
    <text evidence="4">The sequence shown here is derived from an EMBL/GenBank/DDBJ whole genome shotgun (WGS) entry which is preliminary data.</text>
</comment>
<dbReference type="GO" id="GO:0006979">
    <property type="term" value="P:response to oxidative stress"/>
    <property type="evidence" value="ECO:0007669"/>
    <property type="project" value="TreeGrafter"/>
</dbReference>
<dbReference type="EMBL" id="DSBW01000183">
    <property type="protein sequence ID" value="HED31660.1"/>
    <property type="molecule type" value="Genomic_DNA"/>
</dbReference>
<dbReference type="SUPFAM" id="SSF52518">
    <property type="entry name" value="Thiamin diphosphate-binding fold (THDP-binding)"/>
    <property type="match status" value="1"/>
</dbReference>
<dbReference type="InterPro" id="IPR050722">
    <property type="entry name" value="Pyruvate:ferred/Flavod_OxRd"/>
</dbReference>
<name>A0A831WSK1_PROAE</name>
<evidence type="ECO:0000259" key="3">
    <source>
        <dbReference type="Pfam" id="PF01855"/>
    </source>
</evidence>
<dbReference type="Pfam" id="PF01855">
    <property type="entry name" value="POR_N"/>
    <property type="match status" value="1"/>
</dbReference>
<dbReference type="Gene3D" id="3.40.920.10">
    <property type="entry name" value="Pyruvate-ferredoxin oxidoreductase, PFOR, domain III"/>
    <property type="match status" value="1"/>
</dbReference>
<organism evidence="4">
    <name type="scientific">Prosthecochloris aestuarii</name>
    <dbReference type="NCBI Taxonomy" id="1102"/>
    <lineage>
        <taxon>Bacteria</taxon>
        <taxon>Pseudomonadati</taxon>
        <taxon>Chlorobiota</taxon>
        <taxon>Chlorobiia</taxon>
        <taxon>Chlorobiales</taxon>
        <taxon>Chlorobiaceae</taxon>
        <taxon>Prosthecochloris</taxon>
    </lineage>
</organism>
<feature type="domain" description="Pyruvate flavodoxin/ferredoxin oxidoreductase pyrimidine binding" evidence="3">
    <location>
        <begin position="211"/>
        <end position="443"/>
    </location>
</feature>
<accession>A0A831WSK1</accession>
<dbReference type="Gene3D" id="3.40.50.920">
    <property type="match status" value="1"/>
</dbReference>
<gene>
    <name evidence="4" type="ORF">ENN50_08315</name>
</gene>
<dbReference type="InterPro" id="IPR019752">
    <property type="entry name" value="Pyrv/ketoisovalerate_OxRed_cat"/>
</dbReference>
<keyword evidence="1" id="KW-0560">Oxidoreductase</keyword>
<dbReference type="NCBIfam" id="TIGR03710">
    <property type="entry name" value="OAFO_sf"/>
    <property type="match status" value="1"/>
</dbReference>
<proteinExistence type="predicted"/>
<dbReference type="Pfam" id="PF01558">
    <property type="entry name" value="POR"/>
    <property type="match status" value="1"/>
</dbReference>
<dbReference type="AlphaFoldDB" id="A0A831WSK1"/>
<feature type="domain" description="Pyruvate/ketoisovalerate oxidoreductase catalytic" evidence="2">
    <location>
        <begin position="16"/>
        <end position="174"/>
    </location>
</feature>
<dbReference type="SUPFAM" id="SSF53323">
    <property type="entry name" value="Pyruvate-ferredoxin oxidoreductase, PFOR, domain III"/>
    <property type="match status" value="1"/>
</dbReference>
<dbReference type="InterPro" id="IPR009014">
    <property type="entry name" value="Transketo_C/PFOR_II"/>
</dbReference>